<feature type="transmembrane region" description="Helical" evidence="8">
    <location>
        <begin position="201"/>
        <end position="222"/>
    </location>
</feature>
<dbReference type="Gene3D" id="1.10.3470.10">
    <property type="entry name" value="ABC transporter involved in vitamin B12 uptake, BtuC"/>
    <property type="match status" value="1"/>
</dbReference>
<feature type="transmembrane region" description="Helical" evidence="8">
    <location>
        <begin position="131"/>
        <end position="148"/>
    </location>
</feature>
<dbReference type="SUPFAM" id="SSF81345">
    <property type="entry name" value="ABC transporter involved in vitamin B12 uptake, BtuC"/>
    <property type="match status" value="1"/>
</dbReference>
<comment type="similarity">
    <text evidence="2">Belongs to the binding-protein-dependent transport system permease family. FecCD subfamily.</text>
</comment>
<dbReference type="Proteomes" id="UP000525298">
    <property type="component" value="Unassembled WGS sequence"/>
</dbReference>
<dbReference type="PANTHER" id="PTHR30472:SF25">
    <property type="entry name" value="ABC TRANSPORTER PERMEASE PROTEIN MJ0876-RELATED"/>
    <property type="match status" value="1"/>
</dbReference>
<evidence type="ECO:0000256" key="2">
    <source>
        <dbReference type="ARBA" id="ARBA00007935"/>
    </source>
</evidence>
<feature type="transmembrane region" description="Helical" evidence="8">
    <location>
        <begin position="72"/>
        <end position="94"/>
    </location>
</feature>
<feature type="transmembrane region" description="Helical" evidence="8">
    <location>
        <begin position="160"/>
        <end position="181"/>
    </location>
</feature>
<feature type="transmembrane region" description="Helical" evidence="8">
    <location>
        <begin position="100"/>
        <end position="119"/>
    </location>
</feature>
<organism evidence="9 10">
    <name type="scientific">Desulfosalsimonas propionicica</name>
    <dbReference type="NCBI Taxonomy" id="332175"/>
    <lineage>
        <taxon>Bacteria</taxon>
        <taxon>Pseudomonadati</taxon>
        <taxon>Thermodesulfobacteriota</taxon>
        <taxon>Desulfobacteria</taxon>
        <taxon>Desulfobacterales</taxon>
        <taxon>Desulfosalsimonadaceae</taxon>
        <taxon>Desulfosalsimonas</taxon>
    </lineage>
</organism>
<keyword evidence="4" id="KW-1003">Cell membrane</keyword>
<evidence type="ECO:0000256" key="8">
    <source>
        <dbReference type="SAM" id="Phobius"/>
    </source>
</evidence>
<comment type="caution">
    <text evidence="9">The sequence shown here is derived from an EMBL/GenBank/DDBJ whole genome shotgun (WGS) entry which is preliminary data.</text>
</comment>
<dbReference type="Pfam" id="PF01032">
    <property type="entry name" value="FecCD"/>
    <property type="match status" value="1"/>
</dbReference>
<evidence type="ECO:0000313" key="10">
    <source>
        <dbReference type="Proteomes" id="UP000525298"/>
    </source>
</evidence>
<dbReference type="AlphaFoldDB" id="A0A7W0C9F9"/>
<protein>
    <submittedName>
        <fullName evidence="9">Iron complex transport system permease protein</fullName>
    </submittedName>
</protein>
<keyword evidence="6 8" id="KW-1133">Transmembrane helix</keyword>
<name>A0A7W0C9F9_9BACT</name>
<evidence type="ECO:0000256" key="7">
    <source>
        <dbReference type="ARBA" id="ARBA00023136"/>
    </source>
</evidence>
<accession>A0A7W0C9F9</accession>
<feature type="transmembrane region" description="Helical" evidence="8">
    <location>
        <begin position="286"/>
        <end position="304"/>
    </location>
</feature>
<evidence type="ECO:0000313" key="9">
    <source>
        <dbReference type="EMBL" id="MBA2881547.1"/>
    </source>
</evidence>
<dbReference type="InterPro" id="IPR037294">
    <property type="entry name" value="ABC_BtuC-like"/>
</dbReference>
<evidence type="ECO:0000256" key="4">
    <source>
        <dbReference type="ARBA" id="ARBA00022475"/>
    </source>
</evidence>
<dbReference type="FunFam" id="1.10.3470.10:FF:000001">
    <property type="entry name" value="Vitamin B12 ABC transporter permease BtuC"/>
    <property type="match status" value="1"/>
</dbReference>
<sequence length="346" mass="35468">MLRFFPLWPQLVVLTGVLVVLAAAAAGMGHVQVGFFDVLRITGSAVSGIAELAADIDPIARAAVIEVRLPRILVAALVGGALGVSGAVYQGILLNPLADPYTLGVSAGAAFGASVAILINVSMLGGFSVPLFAFAGAVATLMIVMYLASSAGGYSSSNLILSGIIVAAILSAGISFIKYMADERVSVIIFWLMGSLASKTWADAGLLAGVTALGTGVCLFFARDLNLMSLGTRTAASMGTSVQRLSPALLVCVSLMAAICVSVSGIIGFVGLLVPHLVRSICGPDHSRLIPVSLLIGAILLLAADTVTRALLPSELPIGVLTALIGGPFFCWVFRRRQMGAMGHGF</sequence>
<proteinExistence type="inferred from homology"/>
<keyword evidence="5 8" id="KW-0812">Transmembrane</keyword>
<evidence type="ECO:0000256" key="5">
    <source>
        <dbReference type="ARBA" id="ARBA00022692"/>
    </source>
</evidence>
<feature type="transmembrane region" description="Helical" evidence="8">
    <location>
        <begin position="316"/>
        <end position="334"/>
    </location>
</feature>
<evidence type="ECO:0000256" key="1">
    <source>
        <dbReference type="ARBA" id="ARBA00004651"/>
    </source>
</evidence>
<dbReference type="InterPro" id="IPR000522">
    <property type="entry name" value="ABC_transptr_permease_BtuC"/>
</dbReference>
<keyword evidence="7 8" id="KW-0472">Membrane</keyword>
<dbReference type="EMBL" id="JACDUS010000004">
    <property type="protein sequence ID" value="MBA2881547.1"/>
    <property type="molecule type" value="Genomic_DNA"/>
</dbReference>
<feature type="transmembrane region" description="Helical" evidence="8">
    <location>
        <begin position="248"/>
        <end position="274"/>
    </location>
</feature>
<gene>
    <name evidence="9" type="ORF">HNR65_001874</name>
</gene>
<comment type="subcellular location">
    <subcellularLocation>
        <location evidence="1">Cell membrane</location>
        <topology evidence="1">Multi-pass membrane protein</topology>
    </subcellularLocation>
</comment>
<keyword evidence="3" id="KW-0813">Transport</keyword>
<dbReference type="GO" id="GO:0005886">
    <property type="term" value="C:plasma membrane"/>
    <property type="evidence" value="ECO:0007669"/>
    <property type="project" value="UniProtKB-SubCell"/>
</dbReference>
<dbReference type="RefSeq" id="WP_181551198.1">
    <property type="nucleotide sequence ID" value="NZ_JACDUS010000004.1"/>
</dbReference>
<dbReference type="PANTHER" id="PTHR30472">
    <property type="entry name" value="FERRIC ENTEROBACTIN TRANSPORT SYSTEM PERMEASE PROTEIN"/>
    <property type="match status" value="1"/>
</dbReference>
<evidence type="ECO:0000256" key="3">
    <source>
        <dbReference type="ARBA" id="ARBA00022448"/>
    </source>
</evidence>
<dbReference type="GO" id="GO:0022857">
    <property type="term" value="F:transmembrane transporter activity"/>
    <property type="evidence" value="ECO:0007669"/>
    <property type="project" value="InterPro"/>
</dbReference>
<keyword evidence="10" id="KW-1185">Reference proteome</keyword>
<dbReference type="CDD" id="cd06550">
    <property type="entry name" value="TM_ABC_iron-siderophores_like"/>
    <property type="match status" value="1"/>
</dbReference>
<reference evidence="9 10" key="1">
    <citation type="submission" date="2020-07" db="EMBL/GenBank/DDBJ databases">
        <title>Genomic Encyclopedia of Type Strains, Phase IV (KMG-IV): sequencing the most valuable type-strain genomes for metagenomic binning, comparative biology and taxonomic classification.</title>
        <authorList>
            <person name="Goeker M."/>
        </authorList>
    </citation>
    <scope>NUCLEOTIDE SEQUENCE [LARGE SCALE GENOMIC DNA]</scope>
    <source>
        <strain evidence="9 10">DSM 17721</strain>
    </source>
</reference>
<evidence type="ECO:0000256" key="6">
    <source>
        <dbReference type="ARBA" id="ARBA00022989"/>
    </source>
</evidence>
<dbReference type="GO" id="GO:0033214">
    <property type="term" value="P:siderophore-iron import into cell"/>
    <property type="evidence" value="ECO:0007669"/>
    <property type="project" value="TreeGrafter"/>
</dbReference>